<dbReference type="InterPro" id="IPR031348">
    <property type="entry name" value="PigL_N"/>
</dbReference>
<dbReference type="InterPro" id="IPR039327">
    <property type="entry name" value="CON7-like"/>
</dbReference>
<gene>
    <name evidence="2" type="ORF">NEMBOFW57_007852</name>
</gene>
<evidence type="ECO:0000313" key="2">
    <source>
        <dbReference type="EMBL" id="KAG7288321.1"/>
    </source>
</evidence>
<reference evidence="2" key="1">
    <citation type="submission" date="2023-02" db="EMBL/GenBank/DDBJ databases">
        <authorList>
            <person name="Palmer J.M."/>
        </authorList>
    </citation>
    <scope>NUCLEOTIDE SEQUENCE</scope>
    <source>
        <strain evidence="2">FW57</strain>
    </source>
</reference>
<dbReference type="EMBL" id="JAHCVI010000003">
    <property type="protein sequence ID" value="KAG7288321.1"/>
    <property type="molecule type" value="Genomic_DNA"/>
</dbReference>
<dbReference type="PANTHER" id="PTHR36167:SF3">
    <property type="entry name" value="C2H2 FINGER DOMAIN TRANSCRIPTION FACTOR (EUROFUNG)-RELATED"/>
    <property type="match status" value="1"/>
</dbReference>
<feature type="domain" description="Azaphilone pigments biosynthesis cluster protein L N-terminal" evidence="1">
    <location>
        <begin position="1"/>
        <end position="141"/>
    </location>
</feature>
<comment type="caution">
    <text evidence="2">The sequence shown here is derived from an EMBL/GenBank/DDBJ whole genome shotgun (WGS) entry which is preliminary data.</text>
</comment>
<evidence type="ECO:0000259" key="1">
    <source>
        <dbReference type="Pfam" id="PF17111"/>
    </source>
</evidence>
<name>A0AAD4EVW2_9PEZI</name>
<dbReference type="PANTHER" id="PTHR36167">
    <property type="entry name" value="C2H2 FINGER DOMAIN TRANSCRIPTION FACTOR (EUROFUNG)-RELATED"/>
    <property type="match status" value="1"/>
</dbReference>
<organism evidence="2 3">
    <name type="scientific">Staphylotrichum longicolle</name>
    <dbReference type="NCBI Taxonomy" id="669026"/>
    <lineage>
        <taxon>Eukaryota</taxon>
        <taxon>Fungi</taxon>
        <taxon>Dikarya</taxon>
        <taxon>Ascomycota</taxon>
        <taxon>Pezizomycotina</taxon>
        <taxon>Sordariomycetes</taxon>
        <taxon>Sordariomycetidae</taxon>
        <taxon>Sordariales</taxon>
        <taxon>Chaetomiaceae</taxon>
        <taxon>Staphylotrichum</taxon>
    </lineage>
</organism>
<proteinExistence type="predicted"/>
<keyword evidence="3" id="KW-1185">Reference proteome</keyword>
<dbReference type="Pfam" id="PF17111">
    <property type="entry name" value="PigL_N"/>
    <property type="match status" value="1"/>
</dbReference>
<evidence type="ECO:0000313" key="3">
    <source>
        <dbReference type="Proteomes" id="UP001197093"/>
    </source>
</evidence>
<protein>
    <recommendedName>
        <fullName evidence="1">Azaphilone pigments biosynthesis cluster protein L N-terminal domain-containing protein</fullName>
    </recommendedName>
</protein>
<dbReference type="AlphaFoldDB" id="A0AAD4EVW2"/>
<sequence>MDPLSIAASSFGIVGAIAKASIAILEFSQQAKDAAEDLQGMSRELQALSAILDPLARNVSCAPQGTVPAALSQQLVLSLDGCALVVSRIDTAVEKYQKDGPWTRTKWVMFGRGDVEKLRGSLEAYKMALSLGLHVVSMAVEASIKDDTGAIRRETRALRHDTAAIQVNTEEILARVMSIRNGTGADGGSRTRQWVDSMAVLSSYAESSYQETTINPGDEGDFGANDVAFDTETVRGAVPALDQIPELGSLEFSGGEETVKGTKLGSVEEIWNRHRRSSALRRIGPYEDGSRGYVGSPMPPRIILPEQIIMLKIGLGEATILRTERSHTVATIHSVYSLHTPELSSHIQELVSTWLEKYPEICESLGPNGLGCLVQDSMYQDVLHGSAPLREFYRLRFDGLPESFSHAAFDIKEGTIRLTRSQVEHIFNSLVHRISNLVINALVDGRTNLQSAQMLRRIIALEVPDTPRLGPRIGFNLVPPLRVCAKARAYNPWAPSSVCFVSRTDESETDPWLHPMAPITQHWRVSDHDYDPRHSKHFSLDLYYTLDNQWCVTDPWDLTKLTKLCTVVWLLSPRAFQSRTFMRRWWGRAVKSWTLEFAVQFCMLQSSNTGPRFELLVPNQHAKLPKSVQWHCELPFVVCPAESRQE</sequence>
<dbReference type="GO" id="GO:0006355">
    <property type="term" value="P:regulation of DNA-templated transcription"/>
    <property type="evidence" value="ECO:0007669"/>
    <property type="project" value="InterPro"/>
</dbReference>
<accession>A0AAD4EVW2</accession>
<dbReference type="Proteomes" id="UP001197093">
    <property type="component" value="Unassembled WGS sequence"/>
</dbReference>